<keyword evidence="2" id="KW-1185">Reference proteome</keyword>
<evidence type="ECO:0000313" key="2">
    <source>
        <dbReference type="Proteomes" id="UP000821845"/>
    </source>
</evidence>
<reference evidence="1" key="1">
    <citation type="submission" date="2020-05" db="EMBL/GenBank/DDBJ databases">
        <title>Large-scale comparative analyses of tick genomes elucidate their genetic diversity and vector capacities.</title>
        <authorList>
            <person name="Jia N."/>
            <person name="Wang J."/>
            <person name="Shi W."/>
            <person name="Du L."/>
            <person name="Sun Y."/>
            <person name="Zhan W."/>
            <person name="Jiang J."/>
            <person name="Wang Q."/>
            <person name="Zhang B."/>
            <person name="Ji P."/>
            <person name="Sakyi L.B."/>
            <person name="Cui X."/>
            <person name="Yuan T."/>
            <person name="Jiang B."/>
            <person name="Yang W."/>
            <person name="Lam T.T.-Y."/>
            <person name="Chang Q."/>
            <person name="Ding S."/>
            <person name="Wang X."/>
            <person name="Zhu J."/>
            <person name="Ruan X."/>
            <person name="Zhao L."/>
            <person name="Wei J."/>
            <person name="Que T."/>
            <person name="Du C."/>
            <person name="Cheng J."/>
            <person name="Dai P."/>
            <person name="Han X."/>
            <person name="Huang E."/>
            <person name="Gao Y."/>
            <person name="Liu J."/>
            <person name="Shao H."/>
            <person name="Ye R."/>
            <person name="Li L."/>
            <person name="Wei W."/>
            <person name="Wang X."/>
            <person name="Wang C."/>
            <person name="Yang T."/>
            <person name="Huo Q."/>
            <person name="Li W."/>
            <person name="Guo W."/>
            <person name="Chen H."/>
            <person name="Zhou L."/>
            <person name="Ni X."/>
            <person name="Tian J."/>
            <person name="Zhou Y."/>
            <person name="Sheng Y."/>
            <person name="Liu T."/>
            <person name="Pan Y."/>
            <person name="Xia L."/>
            <person name="Li J."/>
            <person name="Zhao F."/>
            <person name="Cao W."/>
        </authorList>
    </citation>
    <scope>NUCLEOTIDE SEQUENCE</scope>
    <source>
        <strain evidence="1">Hyas-2018</strain>
    </source>
</reference>
<name>A0ACB7SPQ0_HYAAI</name>
<gene>
    <name evidence="1" type="ORF">HPB50_026261</name>
</gene>
<accession>A0ACB7SPQ0</accession>
<dbReference type="Proteomes" id="UP000821845">
    <property type="component" value="Chromosome 4"/>
</dbReference>
<evidence type="ECO:0000313" key="1">
    <source>
        <dbReference type="EMBL" id="KAH6934644.1"/>
    </source>
</evidence>
<organism evidence="1 2">
    <name type="scientific">Hyalomma asiaticum</name>
    <name type="common">Tick</name>
    <dbReference type="NCBI Taxonomy" id="266040"/>
    <lineage>
        <taxon>Eukaryota</taxon>
        <taxon>Metazoa</taxon>
        <taxon>Ecdysozoa</taxon>
        <taxon>Arthropoda</taxon>
        <taxon>Chelicerata</taxon>
        <taxon>Arachnida</taxon>
        <taxon>Acari</taxon>
        <taxon>Parasitiformes</taxon>
        <taxon>Ixodida</taxon>
        <taxon>Ixodoidea</taxon>
        <taxon>Ixodidae</taxon>
        <taxon>Hyalomminae</taxon>
        <taxon>Hyalomma</taxon>
    </lineage>
</organism>
<dbReference type="EMBL" id="CM023484">
    <property type="protein sequence ID" value="KAH6934644.1"/>
    <property type="molecule type" value="Genomic_DNA"/>
</dbReference>
<sequence length="286" mass="31909">MFPSISGFFRQILELVNEVTVTERQQQLPGAPAPADLWDPTWGENKEPTEECLLTVLRHVAELNDYRCRGVFAEPENDNVTKIHVLILGPVGTPYEGGFFHFVLQCPPDYPSRPPLVRLMTTDSGRVRFNPSIYENGKVCMAVLGTDTTESTWTRNHSIGDVVAAIRGLLENENPIAEGSAFGVIPAVGTWLNKGIRYNAVLQHETIRVAVCDMVEDCLGGSSSFPDTLKDVVLKQFPQFYGQYEKVVRERLPMTGAAMNDASYGGVVTFQYETLLARLRDLRERV</sequence>
<proteinExistence type="predicted"/>
<protein>
    <submittedName>
        <fullName evidence="1">Uncharacterized protein</fullName>
    </submittedName>
</protein>
<comment type="caution">
    <text evidence="1">The sequence shown here is derived from an EMBL/GenBank/DDBJ whole genome shotgun (WGS) entry which is preliminary data.</text>
</comment>